<evidence type="ECO:0000313" key="2">
    <source>
        <dbReference type="EMBL" id="KCZ71793.1"/>
    </source>
</evidence>
<gene>
    <name evidence="2" type="ORF">ANME2D_01848</name>
</gene>
<keyword evidence="3" id="KW-1185">Reference proteome</keyword>
<accession>A0A062V5B3</accession>
<dbReference type="AlphaFoldDB" id="A0A062V5B3"/>
<dbReference type="EMBL" id="JMIY01000004">
    <property type="protein sequence ID" value="KCZ71793.1"/>
    <property type="molecule type" value="Genomic_DNA"/>
</dbReference>
<evidence type="ECO:0000313" key="3">
    <source>
        <dbReference type="Proteomes" id="UP000027153"/>
    </source>
</evidence>
<dbReference type="SUPFAM" id="SSF46548">
    <property type="entry name" value="alpha-helical ferredoxin"/>
    <property type="match status" value="1"/>
</dbReference>
<protein>
    <recommendedName>
        <fullName evidence="1">4Fe-4S ferredoxin-type domain-containing protein</fullName>
    </recommendedName>
</protein>
<feature type="domain" description="4Fe-4S ferredoxin-type" evidence="1">
    <location>
        <begin position="307"/>
        <end position="339"/>
    </location>
</feature>
<reference evidence="2 3" key="1">
    <citation type="journal article" date="2013" name="Nature">
        <title>Anaerobic oxidation of methane coupled to nitrate reduction in a novel archaeal lineage.</title>
        <authorList>
            <person name="Haroon M.F."/>
            <person name="Hu S."/>
            <person name="Shi Y."/>
            <person name="Imelfort M."/>
            <person name="Keller J."/>
            <person name="Hugenholtz P."/>
            <person name="Yuan Z."/>
            <person name="Tyson G.W."/>
        </authorList>
    </citation>
    <scope>NUCLEOTIDE SEQUENCE [LARGE SCALE GENOMIC DNA]</scope>
    <source>
        <strain evidence="2 3">ANME-2d</strain>
    </source>
</reference>
<evidence type="ECO:0000259" key="1">
    <source>
        <dbReference type="PROSITE" id="PS51379"/>
    </source>
</evidence>
<dbReference type="PROSITE" id="PS51379">
    <property type="entry name" value="4FE4S_FER_2"/>
    <property type="match status" value="2"/>
</dbReference>
<dbReference type="InterPro" id="IPR017896">
    <property type="entry name" value="4Fe4S_Fe-S-bd"/>
</dbReference>
<organism evidence="2 3">
    <name type="scientific">Candidatus Methanoperedens nitratireducens</name>
    <dbReference type="NCBI Taxonomy" id="1392998"/>
    <lineage>
        <taxon>Archaea</taxon>
        <taxon>Methanobacteriati</taxon>
        <taxon>Methanobacteriota</taxon>
        <taxon>Stenosarchaea group</taxon>
        <taxon>Methanomicrobia</taxon>
        <taxon>Methanosarcinales</taxon>
        <taxon>ANME-2 cluster</taxon>
        <taxon>Candidatus Methanoperedentaceae</taxon>
        <taxon>Candidatus Methanoperedens</taxon>
    </lineage>
</organism>
<proteinExistence type="predicted"/>
<dbReference type="PROSITE" id="PS00198">
    <property type="entry name" value="4FE4S_FER_1"/>
    <property type="match status" value="1"/>
</dbReference>
<dbReference type="InterPro" id="IPR017900">
    <property type="entry name" value="4Fe4S_Fe_S_CS"/>
</dbReference>
<dbReference type="PANTHER" id="PTHR40447:SF1">
    <property type="entry name" value="ANAEROBIC SULFITE REDUCTASE SUBUNIT A"/>
    <property type="match status" value="1"/>
</dbReference>
<comment type="caution">
    <text evidence="2">The sequence shown here is derived from an EMBL/GenBank/DDBJ whole genome shotgun (WGS) entry which is preliminary data.</text>
</comment>
<sequence>MKVKYAILEKQDLYRWVEYLKIKARLYAPKKKENLFVFGPVKNADEICLDYIPTILPPKKYYFPQKEKLLEFSIKPFKSEKAIKEFEEYILFGVHTCDIAGIQCLDVVFREYPEDPNYLNRKEKMTIIGIECFKYCDKYANCTSMGNNVPRGGYDLMMVDLGQNFIIHINSEKGERLVVELDYIKEAKPQDLAKLENFRNEKKKMFREELNAPLPEVYKAFSEYESFHSEVWNDVGRRCVACGNCTAVCPTCYCFDIVDELELTLNDGLRYRIWNYCQMDDFAKVATGEDFRKGRNSRQRHRYYRKFKYPVDKYNRYFCIGCGRCSRTCMADIILIETVDSIVDPANAQNYKGLIKNMPEVCQITQDTGACDDR</sequence>
<dbReference type="PANTHER" id="PTHR40447">
    <property type="entry name" value="ANAEROBIC SULFITE REDUCTASE SUBUNIT A"/>
    <property type="match status" value="1"/>
</dbReference>
<dbReference type="PATRIC" id="fig|1392998.3.peg.1848"/>
<dbReference type="Pfam" id="PF17179">
    <property type="entry name" value="Fer4_22"/>
    <property type="match status" value="1"/>
</dbReference>
<feature type="domain" description="4Fe-4S ferredoxin-type" evidence="1">
    <location>
        <begin position="229"/>
        <end position="260"/>
    </location>
</feature>
<name>A0A062V5B3_9EURY</name>
<dbReference type="Proteomes" id="UP000027153">
    <property type="component" value="Unassembled WGS sequence"/>
</dbReference>
<dbReference type="GO" id="GO:0016491">
    <property type="term" value="F:oxidoreductase activity"/>
    <property type="evidence" value="ECO:0007669"/>
    <property type="project" value="UniProtKB-ARBA"/>
</dbReference>